<keyword evidence="2" id="KW-0175">Coiled coil</keyword>
<feature type="coiled-coil region" evidence="2">
    <location>
        <begin position="205"/>
        <end position="232"/>
    </location>
</feature>
<feature type="compositionally biased region" description="Low complexity" evidence="3">
    <location>
        <begin position="1"/>
        <end position="12"/>
    </location>
</feature>
<evidence type="ECO:0000313" key="5">
    <source>
        <dbReference type="Proteomes" id="UP000253772"/>
    </source>
</evidence>
<accession>A0A482IX65</accession>
<evidence type="ECO:0000256" key="2">
    <source>
        <dbReference type="SAM" id="Coils"/>
    </source>
</evidence>
<comment type="similarity">
    <text evidence="1">Belongs to the UPF0502 family.</text>
</comment>
<dbReference type="InterPro" id="IPR007432">
    <property type="entry name" value="DUF480"/>
</dbReference>
<evidence type="ECO:0000313" key="4">
    <source>
        <dbReference type="EMBL" id="QBP13578.1"/>
    </source>
</evidence>
<evidence type="ECO:0000256" key="1">
    <source>
        <dbReference type="HAMAP-Rule" id="MF_01584"/>
    </source>
</evidence>
<proteinExistence type="inferred from homology"/>
<feature type="region of interest" description="Disordered" evidence="3">
    <location>
        <begin position="1"/>
        <end position="23"/>
    </location>
</feature>
<dbReference type="Gene3D" id="1.10.10.10">
    <property type="entry name" value="Winged helix-like DNA-binding domain superfamily/Winged helix DNA-binding domain"/>
    <property type="match status" value="2"/>
</dbReference>
<protein>
    <submittedName>
        <fullName evidence="4">DUF480 domain-containing protein</fullName>
    </submittedName>
</protein>
<dbReference type="Pfam" id="PF04337">
    <property type="entry name" value="DUF480"/>
    <property type="match status" value="1"/>
</dbReference>
<dbReference type="RefSeq" id="WP_017513342.1">
    <property type="nucleotide sequence ID" value="NZ_CP037901.1"/>
</dbReference>
<dbReference type="Proteomes" id="UP000253772">
    <property type="component" value="Chromosome c2"/>
</dbReference>
<reference evidence="4 5" key="1">
    <citation type="submission" date="2019-03" db="EMBL/GenBank/DDBJ databases">
        <title>Comparative insights into the high quality Complete genome sequence of highly metal resistant Cupriavidus metallidurans strain BS1 isolated from a gold-copper mine.</title>
        <authorList>
            <person name="Mazhar H.S."/>
            <person name="Rensing C."/>
        </authorList>
    </citation>
    <scope>NUCLEOTIDE SEQUENCE [LARGE SCALE GENOMIC DNA]</scope>
    <source>
        <strain evidence="4 5">BS1</strain>
    </source>
</reference>
<dbReference type="SUPFAM" id="SSF46785">
    <property type="entry name" value="Winged helix' DNA-binding domain"/>
    <property type="match status" value="2"/>
</dbReference>
<evidence type="ECO:0000256" key="3">
    <source>
        <dbReference type="SAM" id="MobiDB-lite"/>
    </source>
</evidence>
<dbReference type="EMBL" id="CP037901">
    <property type="protein sequence ID" value="QBP13578.1"/>
    <property type="molecule type" value="Genomic_DNA"/>
</dbReference>
<sequence length="243" mass="26081">MTDTPDTPDTPTATGASSRPPLRALTPLEGRVVAVLLEKQFTVPDTYPLSLNALAAGCNQKTARSPVMSVGEDEILTAIDGLKSLSLVFEGSSSRVPRFEQNLARVLGVPSQSAALLSTLLLRGPQTAAELRLNTARLHAFADISSVEAFLDELAERDPALVVKLPRGPGEREHRWTHLLCGEVSLAEAPGPRASASIEIAPSELEALRISHRELEDKVARLQALVEEMAEQLGISIDPDRLS</sequence>
<dbReference type="AlphaFoldDB" id="A0A482IX65"/>
<dbReference type="OrthoDB" id="9784785at2"/>
<dbReference type="InterPro" id="IPR036388">
    <property type="entry name" value="WH-like_DNA-bd_sf"/>
</dbReference>
<dbReference type="HAMAP" id="MF_01584">
    <property type="entry name" value="UPF0502"/>
    <property type="match status" value="1"/>
</dbReference>
<dbReference type="InterPro" id="IPR036390">
    <property type="entry name" value="WH_DNA-bd_sf"/>
</dbReference>
<name>A0A482IX65_9BURK</name>
<organism evidence="4 5">
    <name type="scientific">Cupriavidus metallidurans</name>
    <dbReference type="NCBI Taxonomy" id="119219"/>
    <lineage>
        <taxon>Bacteria</taxon>
        <taxon>Pseudomonadati</taxon>
        <taxon>Pseudomonadota</taxon>
        <taxon>Betaproteobacteria</taxon>
        <taxon>Burkholderiales</taxon>
        <taxon>Burkholderiaceae</taxon>
        <taxon>Cupriavidus</taxon>
    </lineage>
</organism>
<gene>
    <name evidence="4" type="ORF">DDF84_028695</name>
</gene>
<dbReference type="PANTHER" id="PTHR38768:SF1">
    <property type="entry name" value="UPF0502 PROTEIN YCEH"/>
    <property type="match status" value="1"/>
</dbReference>
<dbReference type="PANTHER" id="PTHR38768">
    <property type="entry name" value="UPF0502 PROTEIN YCEH"/>
    <property type="match status" value="1"/>
</dbReference>